<name>Q3J5Y1_CERS4</name>
<dbReference type="EnsemblBacteria" id="ABA77803">
    <property type="protein sequence ID" value="ABA77803"/>
    <property type="gene ID" value="RSP_1656"/>
</dbReference>
<dbReference type="KEGG" id="rsp:RSP_1656"/>
<organism evidence="1 2">
    <name type="scientific">Cereibacter sphaeroides (strain ATCC 17023 / DSM 158 / JCM 6121 / CCUG 31486 / LMG 2827 / NBRC 12203 / NCIMB 8253 / ATH 2.4.1.)</name>
    <name type="common">Rhodobacter sphaeroides</name>
    <dbReference type="NCBI Taxonomy" id="272943"/>
    <lineage>
        <taxon>Bacteria</taxon>
        <taxon>Pseudomonadati</taxon>
        <taxon>Pseudomonadota</taxon>
        <taxon>Alphaproteobacteria</taxon>
        <taxon>Rhodobacterales</taxon>
        <taxon>Paracoccaceae</taxon>
        <taxon>Cereibacter</taxon>
    </lineage>
</organism>
<accession>Q3J5Y1</accession>
<dbReference type="STRING" id="272943.RSP_1656"/>
<proteinExistence type="predicted"/>
<gene>
    <name evidence="1" type="ORF">RSP_1656</name>
</gene>
<dbReference type="PATRIC" id="fig|272943.9.peg.531"/>
<evidence type="ECO:0000313" key="1">
    <source>
        <dbReference type="EMBL" id="ABA77803.1"/>
    </source>
</evidence>
<dbReference type="AlphaFoldDB" id="Q3J5Y1"/>
<dbReference type="GeneID" id="3718515"/>
<reference evidence="2" key="1">
    <citation type="submission" date="2005-09" db="EMBL/GenBank/DDBJ databases">
        <title>Complete sequence of chromosome 1 of Rhodobacter sphaeroides 2.4.1.</title>
        <authorList>
            <person name="Copeland A."/>
            <person name="Lucas S."/>
            <person name="Lapidus A."/>
            <person name="Barry K."/>
            <person name="Detter J.C."/>
            <person name="Glavina T."/>
            <person name="Hammon N."/>
            <person name="Israni S."/>
            <person name="Pitluck S."/>
            <person name="Richardson P."/>
            <person name="Mackenzie C."/>
            <person name="Choudhary M."/>
            <person name="Larimer F."/>
            <person name="Hauser L.J."/>
            <person name="Land M."/>
            <person name="Donohue T.J."/>
            <person name="Kaplan S."/>
        </authorList>
    </citation>
    <scope>NUCLEOTIDE SEQUENCE [LARGE SCALE GENOMIC DNA]</scope>
    <source>
        <strain evidence="2">ATCC 17023 / DSM 158 / JCM 6121 / CCUG 31486 / LMG 2827 / NBRC 12203 / NCIMB 8253 / ATH 2.4.1.</strain>
    </source>
</reference>
<evidence type="ECO:0000313" key="2">
    <source>
        <dbReference type="Proteomes" id="UP000002703"/>
    </source>
</evidence>
<keyword evidence="2" id="KW-1185">Reference proteome</keyword>
<protein>
    <submittedName>
        <fullName evidence="1">Uncharacterized protein</fullName>
    </submittedName>
</protein>
<dbReference type="RefSeq" id="WP_009564675.1">
    <property type="nucleotide sequence ID" value="NC_007493.2"/>
</dbReference>
<dbReference type="EMBL" id="CP000143">
    <property type="protein sequence ID" value="ABA77803.1"/>
    <property type="molecule type" value="Genomic_DNA"/>
</dbReference>
<dbReference type="Proteomes" id="UP000002703">
    <property type="component" value="Chromosome 1"/>
</dbReference>
<sequence>MQSPDFIAHQHYGIGVLTPGQKLHLQLRLRSAHVSLASAIAAGKYLSDIEDEPTDRRRMLS</sequence>